<evidence type="ECO:0000313" key="18">
    <source>
        <dbReference type="Proteomes" id="UP000320134"/>
    </source>
</evidence>
<reference evidence="17 18" key="1">
    <citation type="submission" date="2018-03" db="EMBL/GenBank/DDBJ databases">
        <title>A Novel Divergent Polar Bear Associated Mastadenovirus Recovered from a Deceased Juvenile Polar Bear.</title>
        <authorList>
            <person name="Dayaram A."/>
            <person name="Tsangaras K."/>
            <person name="Azab W."/>
            <person name="Pavulraj S."/>
            <person name="Groenke N."/>
            <person name="Wibbelt G."/>
            <person name="Sicks F."/>
            <person name="Osterrieder N."/>
            <person name="Greenwood A.D."/>
        </authorList>
    </citation>
    <scope>NUCLEOTIDE SEQUENCE [LARGE SCALE GENOMIC DNA]</scope>
    <source>
        <strain evidence="17 18">Fritz</strain>
    </source>
</reference>
<feature type="region of interest" description="Disordered" evidence="16">
    <location>
        <begin position="132"/>
        <end position="173"/>
    </location>
</feature>
<evidence type="ECO:0000256" key="12">
    <source>
        <dbReference type="ARBA" id="ARBA00023120"/>
    </source>
</evidence>
<keyword evidence="11" id="KW-1174">Viral penetration via lysis of host organellar membrane</keyword>
<evidence type="ECO:0000256" key="15">
    <source>
        <dbReference type="ARBA" id="ARBA00023296"/>
    </source>
</evidence>
<keyword evidence="2" id="KW-1048">Host nucleus</keyword>
<keyword evidence="14" id="KW-1035">Host cytoplasm</keyword>
<evidence type="ECO:0000256" key="7">
    <source>
        <dbReference type="ARBA" id="ARBA00022844"/>
    </source>
</evidence>
<keyword evidence="1" id="KW-0167">Capsid protein</keyword>
<evidence type="ECO:0000256" key="2">
    <source>
        <dbReference type="ARBA" id="ARBA00022562"/>
    </source>
</evidence>
<evidence type="ECO:0000256" key="3">
    <source>
        <dbReference type="ARBA" id="ARBA00022581"/>
    </source>
</evidence>
<keyword evidence="10" id="KW-1177">Microtubular inwards viral transport</keyword>
<evidence type="ECO:0000256" key="10">
    <source>
        <dbReference type="ARBA" id="ARBA00022952"/>
    </source>
</evidence>
<evidence type="ECO:0000256" key="6">
    <source>
        <dbReference type="ARBA" id="ARBA00022843"/>
    </source>
</evidence>
<name>A0A2Z4QJ25_9ADEN</name>
<dbReference type="EMBL" id="MH115806">
    <property type="protein sequence ID" value="AWY10553.1"/>
    <property type="molecule type" value="Genomic_DNA"/>
</dbReference>
<dbReference type="GO" id="GO:0039664">
    <property type="term" value="P:lysis of host organelle involved in viral entry into host cell"/>
    <property type="evidence" value="ECO:0007669"/>
    <property type="project" value="UniProtKB-KW"/>
</dbReference>
<evidence type="ECO:0000256" key="9">
    <source>
        <dbReference type="ARBA" id="ARBA00022950"/>
    </source>
</evidence>
<protein>
    <submittedName>
        <fullName evidence="17">PVI</fullName>
    </submittedName>
</protein>
<evidence type="ECO:0000313" key="17">
    <source>
        <dbReference type="EMBL" id="AWY10553.1"/>
    </source>
</evidence>
<evidence type="ECO:0000256" key="4">
    <source>
        <dbReference type="ARBA" id="ARBA00022595"/>
    </source>
</evidence>
<evidence type="ECO:0000256" key="13">
    <source>
        <dbReference type="ARBA" id="ARBA00023157"/>
    </source>
</evidence>
<keyword evidence="13" id="KW-1015">Disulfide bond</keyword>
<evidence type="ECO:0000256" key="1">
    <source>
        <dbReference type="ARBA" id="ARBA00022561"/>
    </source>
</evidence>
<dbReference type="Proteomes" id="UP000320134">
    <property type="component" value="Segment"/>
</dbReference>
<dbReference type="Pfam" id="PF02993">
    <property type="entry name" value="MCPVI"/>
    <property type="match status" value="1"/>
</dbReference>
<keyword evidence="6" id="KW-0832">Ubl conjugation</keyword>
<organism evidence="17 18">
    <name type="scientific">Polar bear adenovirus 1</name>
    <dbReference type="NCBI Taxonomy" id="2250215"/>
    <lineage>
        <taxon>Viruses</taxon>
        <taxon>Varidnaviria</taxon>
        <taxon>Bamfordvirae</taxon>
        <taxon>Preplasmiviricota</taxon>
        <taxon>Polisuviricotina</taxon>
        <taxon>Pharingeaviricetes</taxon>
        <taxon>Rowavirales</taxon>
        <taxon>Adenoviridae</taxon>
        <taxon>Mastadenovirus</taxon>
        <taxon>Mastadenovirus ursi</taxon>
        <taxon>Polar bear mastadenovirus A</taxon>
    </lineage>
</organism>
<evidence type="ECO:0000256" key="14">
    <source>
        <dbReference type="ARBA" id="ARBA00023200"/>
    </source>
</evidence>
<keyword evidence="3" id="KW-0945">Host-virus interaction</keyword>
<keyword evidence="15" id="KW-1160">Virus entry into host cell</keyword>
<evidence type="ECO:0000256" key="16">
    <source>
        <dbReference type="SAM" id="MobiDB-lite"/>
    </source>
</evidence>
<keyword evidence="9" id="KW-0118">Viral capsid assembly</keyword>
<dbReference type="GO" id="GO:0075521">
    <property type="term" value="P:microtubule-dependent intracellular transport of viral material towards nucleus"/>
    <property type="evidence" value="ECO:0007669"/>
    <property type="project" value="UniProtKB-KW"/>
</dbReference>
<dbReference type="InterPro" id="IPR004243">
    <property type="entry name" value="McpVI"/>
</dbReference>
<keyword evidence="7" id="KW-0946">Virion</keyword>
<keyword evidence="4" id="KW-1162">Viral penetration into host cytoplasm</keyword>
<evidence type="ECO:0000256" key="8">
    <source>
        <dbReference type="ARBA" id="ARBA00022921"/>
    </source>
</evidence>
<accession>A0A2Z4QJ25</accession>
<feature type="compositionally biased region" description="Basic and acidic residues" evidence="16">
    <location>
        <begin position="152"/>
        <end position="165"/>
    </location>
</feature>
<dbReference type="GO" id="GO:0019028">
    <property type="term" value="C:viral capsid"/>
    <property type="evidence" value="ECO:0007669"/>
    <property type="project" value="UniProtKB-KW"/>
</dbReference>
<keyword evidence="8" id="KW-0426">Late protein</keyword>
<evidence type="ECO:0000256" key="5">
    <source>
        <dbReference type="ARBA" id="ARBA00022612"/>
    </source>
</evidence>
<keyword evidence="5" id="KW-1188">Viral release from host cell</keyword>
<evidence type="ECO:0000256" key="11">
    <source>
        <dbReference type="ARBA" id="ARBA00023099"/>
    </source>
</evidence>
<dbReference type="GO" id="GO:0043657">
    <property type="term" value="C:host cell"/>
    <property type="evidence" value="ECO:0007669"/>
    <property type="project" value="GOC"/>
</dbReference>
<keyword evidence="12" id="KW-1176">Cytoplasmic inwards viral transport</keyword>
<proteinExistence type="predicted"/>
<sequence length="218" mass="24104">MEELNFSALAPRRGTRPILSESSSIGNSSLNGGALNWGSIWSGLKSFGSSVKNYGSKAWNSSAGQALRQRLKDTKFQDKIVEGISSGLHGALDITRQELDKAIKKRLEEDSISKESFLEEKPPAVLEPIANLPSKRKRVRDPVDTPPSYEEVVGKELPRRDESEKPLPLSANPPVPIVSKRPVENLPFLSYQSSANWQNTLNDIVGLGLHTVKKRRCF</sequence>